<dbReference type="AlphaFoldDB" id="A0AAE3VEH8"/>
<dbReference type="PIRSF" id="PIRSF004682">
    <property type="entry name" value="GmhB"/>
    <property type="match status" value="1"/>
</dbReference>
<feature type="active site" description="Nucleophile" evidence="8">
    <location>
        <position position="10"/>
    </location>
</feature>
<dbReference type="GO" id="GO:0046872">
    <property type="term" value="F:metal ion binding"/>
    <property type="evidence" value="ECO:0007669"/>
    <property type="project" value="UniProtKB-KW"/>
</dbReference>
<dbReference type="PANTHER" id="PTHR42891">
    <property type="entry name" value="D-GLYCERO-BETA-D-MANNO-HEPTOSE-1,7-BISPHOSPHATE 7-PHOSPHATASE"/>
    <property type="match status" value="1"/>
</dbReference>
<evidence type="ECO:0000313" key="11">
    <source>
        <dbReference type="EMBL" id="MDQ0289034.1"/>
    </source>
</evidence>
<feature type="binding site" evidence="10">
    <location>
        <position position="12"/>
    </location>
    <ligand>
        <name>Mg(2+)</name>
        <dbReference type="ChEBI" id="CHEBI:18420"/>
    </ligand>
</feature>
<dbReference type="NCBIfam" id="TIGR01662">
    <property type="entry name" value="HAD-SF-IIIA"/>
    <property type="match status" value="1"/>
</dbReference>
<gene>
    <name evidence="11" type="ORF">J3R75_001141</name>
</gene>
<sequence>MKDIPVLFLDRDGTLIVDKNYLSHPAGIEFMPDALAGLRRFRAMGYALVMITNQSGIGRGYFSDEQLQAVHRRLQELLAAEGLALDAIYYCPHAPEAQCRCRKPATGMLEQACAEHGIDRSRALMVGDSQADMLLARNFGITALQICRDGATPDPLAQWSGPSLLAAAKWVATQKNHAGEAP</sequence>
<evidence type="ECO:0000256" key="10">
    <source>
        <dbReference type="PIRSR" id="PIRSR004682-4"/>
    </source>
</evidence>
<comment type="subcellular location">
    <subcellularLocation>
        <location evidence="1 7">Cytoplasm</location>
    </subcellularLocation>
</comment>
<dbReference type="RefSeq" id="WP_307260376.1">
    <property type="nucleotide sequence ID" value="NZ_JAUSVL010000001.1"/>
</dbReference>
<evidence type="ECO:0000256" key="4">
    <source>
        <dbReference type="ARBA" id="ARBA00022801"/>
    </source>
</evidence>
<evidence type="ECO:0000256" key="7">
    <source>
        <dbReference type="PIRNR" id="PIRNR004682"/>
    </source>
</evidence>
<feature type="binding site" evidence="10">
    <location>
        <position position="128"/>
    </location>
    <ligand>
        <name>Mg(2+)</name>
        <dbReference type="ChEBI" id="CHEBI:18420"/>
    </ligand>
</feature>
<dbReference type="InterPro" id="IPR006549">
    <property type="entry name" value="HAD-SF_hydro_IIIA"/>
</dbReference>
<comment type="cofactor">
    <cofactor evidence="10">
        <name>Mg(2+)</name>
        <dbReference type="ChEBI" id="CHEBI:18420"/>
    </cofactor>
</comment>
<feature type="binding site" evidence="10">
    <location>
        <position position="91"/>
    </location>
    <ligand>
        <name>Zn(2+)</name>
        <dbReference type="ChEBI" id="CHEBI:29105"/>
    </ligand>
</feature>
<feature type="binding site" evidence="10">
    <location>
        <position position="101"/>
    </location>
    <ligand>
        <name>Zn(2+)</name>
        <dbReference type="ChEBI" id="CHEBI:29105"/>
    </ligand>
</feature>
<dbReference type="InterPro" id="IPR023214">
    <property type="entry name" value="HAD_sf"/>
</dbReference>
<keyword evidence="5 7" id="KW-0119">Carbohydrate metabolism</keyword>
<dbReference type="Gene3D" id="3.40.50.1000">
    <property type="entry name" value="HAD superfamily/HAD-like"/>
    <property type="match status" value="1"/>
</dbReference>
<accession>A0AAE3VEH8</accession>
<name>A0AAE3VEH8_9BACT</name>
<dbReference type="InterPro" id="IPR004446">
    <property type="entry name" value="Heptose_bisP_phosphatase"/>
</dbReference>
<evidence type="ECO:0000256" key="9">
    <source>
        <dbReference type="PIRSR" id="PIRSR004682-3"/>
    </source>
</evidence>
<keyword evidence="3 10" id="KW-0479">Metal-binding</keyword>
<feature type="active site" description="Proton donor" evidence="8">
    <location>
        <position position="12"/>
    </location>
</feature>
<dbReference type="InterPro" id="IPR006543">
    <property type="entry name" value="Histidinol-phos"/>
</dbReference>
<evidence type="ECO:0000256" key="3">
    <source>
        <dbReference type="ARBA" id="ARBA00022723"/>
    </source>
</evidence>
<dbReference type="GO" id="GO:0005975">
    <property type="term" value="P:carbohydrate metabolic process"/>
    <property type="evidence" value="ECO:0007669"/>
    <property type="project" value="InterPro"/>
</dbReference>
<comment type="similarity">
    <text evidence="7">Belongs to the gmhB family.</text>
</comment>
<feature type="site" description="Contributes to substrate recognition" evidence="9">
    <location>
        <position position="102"/>
    </location>
</feature>
<feature type="binding site" evidence="10">
    <location>
        <position position="10"/>
    </location>
    <ligand>
        <name>Mg(2+)</name>
        <dbReference type="ChEBI" id="CHEBI:18420"/>
    </ligand>
</feature>
<feature type="binding site" evidence="10">
    <location>
        <position position="93"/>
    </location>
    <ligand>
        <name>Zn(2+)</name>
        <dbReference type="ChEBI" id="CHEBI:29105"/>
    </ligand>
</feature>
<evidence type="ECO:0000256" key="8">
    <source>
        <dbReference type="PIRSR" id="PIRSR004682-1"/>
    </source>
</evidence>
<evidence type="ECO:0000256" key="1">
    <source>
        <dbReference type="ARBA" id="ARBA00004496"/>
    </source>
</evidence>
<dbReference type="InterPro" id="IPR036412">
    <property type="entry name" value="HAD-like_sf"/>
</dbReference>
<feature type="binding site" evidence="10">
    <location>
        <position position="99"/>
    </location>
    <ligand>
        <name>Zn(2+)</name>
        <dbReference type="ChEBI" id="CHEBI:29105"/>
    </ligand>
</feature>
<keyword evidence="12" id="KW-1185">Reference proteome</keyword>
<keyword evidence="2 7" id="KW-0963">Cytoplasm</keyword>
<dbReference type="EC" id="3.1.3.-" evidence="7"/>
<evidence type="ECO:0000256" key="2">
    <source>
        <dbReference type="ARBA" id="ARBA00022490"/>
    </source>
</evidence>
<keyword evidence="4 7" id="KW-0378">Hydrolase</keyword>
<dbReference type="GO" id="GO:0016791">
    <property type="term" value="F:phosphatase activity"/>
    <property type="evidence" value="ECO:0007669"/>
    <property type="project" value="InterPro"/>
</dbReference>
<feature type="site" description="Stabilizes the phosphoryl group" evidence="9">
    <location>
        <position position="52"/>
    </location>
</feature>
<dbReference type="GO" id="GO:0005737">
    <property type="term" value="C:cytoplasm"/>
    <property type="evidence" value="ECO:0007669"/>
    <property type="project" value="UniProtKB-SubCell"/>
</dbReference>
<protein>
    <recommendedName>
        <fullName evidence="6 7">D,D-heptose 1,7-bisphosphate phosphatase</fullName>
        <ecNumber evidence="7">3.1.3.-</ecNumber>
    </recommendedName>
</protein>
<dbReference type="Proteomes" id="UP001238163">
    <property type="component" value="Unassembled WGS sequence"/>
</dbReference>
<comment type="caution">
    <text evidence="11">The sequence shown here is derived from an EMBL/GenBank/DDBJ whole genome shotgun (WGS) entry which is preliminary data.</text>
</comment>
<dbReference type="PANTHER" id="PTHR42891:SF1">
    <property type="entry name" value="D-GLYCERO-BETA-D-MANNO-HEPTOSE-1,7-BISPHOSPHATE 7-PHOSPHATASE"/>
    <property type="match status" value="1"/>
</dbReference>
<dbReference type="CDD" id="cd07503">
    <property type="entry name" value="HAD_HisB-N"/>
    <property type="match status" value="1"/>
</dbReference>
<dbReference type="EMBL" id="JAUSVL010000001">
    <property type="protein sequence ID" value="MDQ0289034.1"/>
    <property type="molecule type" value="Genomic_DNA"/>
</dbReference>
<dbReference type="Pfam" id="PF13242">
    <property type="entry name" value="Hydrolase_like"/>
    <property type="match status" value="1"/>
</dbReference>
<dbReference type="NCBIfam" id="TIGR01656">
    <property type="entry name" value="Histidinol-ppas"/>
    <property type="match status" value="1"/>
</dbReference>
<evidence type="ECO:0000256" key="6">
    <source>
        <dbReference type="ARBA" id="ARBA00031828"/>
    </source>
</evidence>
<organism evidence="11 12">
    <name type="scientific">Oligosphaera ethanolica</name>
    <dbReference type="NCBI Taxonomy" id="760260"/>
    <lineage>
        <taxon>Bacteria</taxon>
        <taxon>Pseudomonadati</taxon>
        <taxon>Lentisphaerota</taxon>
        <taxon>Oligosphaeria</taxon>
        <taxon>Oligosphaerales</taxon>
        <taxon>Oligosphaeraceae</taxon>
        <taxon>Oligosphaera</taxon>
    </lineage>
</organism>
<evidence type="ECO:0000313" key="12">
    <source>
        <dbReference type="Proteomes" id="UP001238163"/>
    </source>
</evidence>
<feature type="site" description="Stabilizes the phosphoryl group" evidence="9">
    <location>
        <position position="103"/>
    </location>
</feature>
<dbReference type="SUPFAM" id="SSF56784">
    <property type="entry name" value="HAD-like"/>
    <property type="match status" value="1"/>
</dbReference>
<keyword evidence="10" id="KW-0862">Zinc</keyword>
<reference evidence="11" key="1">
    <citation type="submission" date="2023-07" db="EMBL/GenBank/DDBJ databases">
        <title>Genomic Encyclopedia of Type Strains, Phase IV (KMG-IV): sequencing the most valuable type-strain genomes for metagenomic binning, comparative biology and taxonomic classification.</title>
        <authorList>
            <person name="Goeker M."/>
        </authorList>
    </citation>
    <scope>NUCLEOTIDE SEQUENCE</scope>
    <source>
        <strain evidence="11">DSM 24202</strain>
    </source>
</reference>
<keyword evidence="10" id="KW-0460">Magnesium</keyword>
<proteinExistence type="inferred from homology"/>
<comment type="cofactor">
    <cofactor evidence="10">
        <name>Zn(2+)</name>
        <dbReference type="ChEBI" id="CHEBI:29105"/>
    </cofactor>
</comment>
<evidence type="ECO:0000256" key="5">
    <source>
        <dbReference type="ARBA" id="ARBA00023277"/>
    </source>
</evidence>